<dbReference type="EMBL" id="GGEC01055775">
    <property type="protein sequence ID" value="MBX36259.1"/>
    <property type="molecule type" value="Transcribed_RNA"/>
</dbReference>
<sequence length="53" mass="5971">MNDVHDMTKIRIPTYLHNCSLPGQNTFSESGLPLDIKSYTNLTHFSFSGINTL</sequence>
<accession>A0A2P2N192</accession>
<proteinExistence type="predicted"/>
<organism evidence="1">
    <name type="scientific">Rhizophora mucronata</name>
    <name type="common">Asiatic mangrove</name>
    <dbReference type="NCBI Taxonomy" id="61149"/>
    <lineage>
        <taxon>Eukaryota</taxon>
        <taxon>Viridiplantae</taxon>
        <taxon>Streptophyta</taxon>
        <taxon>Embryophyta</taxon>
        <taxon>Tracheophyta</taxon>
        <taxon>Spermatophyta</taxon>
        <taxon>Magnoliopsida</taxon>
        <taxon>eudicotyledons</taxon>
        <taxon>Gunneridae</taxon>
        <taxon>Pentapetalae</taxon>
        <taxon>rosids</taxon>
        <taxon>fabids</taxon>
        <taxon>Malpighiales</taxon>
        <taxon>Rhizophoraceae</taxon>
        <taxon>Rhizophora</taxon>
    </lineage>
</organism>
<reference evidence="1" key="1">
    <citation type="submission" date="2018-02" db="EMBL/GenBank/DDBJ databases">
        <title>Rhizophora mucronata_Transcriptome.</title>
        <authorList>
            <person name="Meera S.P."/>
            <person name="Sreeshan A."/>
            <person name="Augustine A."/>
        </authorList>
    </citation>
    <scope>NUCLEOTIDE SEQUENCE</scope>
    <source>
        <tissue evidence="1">Leaf</tissue>
    </source>
</reference>
<evidence type="ECO:0000313" key="1">
    <source>
        <dbReference type="EMBL" id="MBX36259.1"/>
    </source>
</evidence>
<protein>
    <submittedName>
        <fullName evidence="1">Uncharacterized protein MANES_03G144300</fullName>
    </submittedName>
</protein>
<dbReference type="AlphaFoldDB" id="A0A2P2N192"/>
<name>A0A2P2N192_RHIMU</name>